<dbReference type="SUPFAM" id="SSF81837">
    <property type="entry name" value="BEACH domain"/>
    <property type="match status" value="1"/>
</dbReference>
<dbReference type="PANTHER" id="PTHR13743:SF163">
    <property type="entry name" value="BEACH DOMAIN-CONTAINING PROTEIN"/>
    <property type="match status" value="1"/>
</dbReference>
<dbReference type="Gene3D" id="2.130.10.10">
    <property type="entry name" value="YVTN repeat-like/Quinoprotein amine dehydrogenase"/>
    <property type="match status" value="1"/>
</dbReference>
<dbReference type="SUPFAM" id="SSF50729">
    <property type="entry name" value="PH domain-like"/>
    <property type="match status" value="1"/>
</dbReference>
<evidence type="ECO:0000313" key="7">
    <source>
        <dbReference type="Proteomes" id="UP000481153"/>
    </source>
</evidence>
<organism evidence="6 7">
    <name type="scientific">Aphanomyces euteiches</name>
    <dbReference type="NCBI Taxonomy" id="100861"/>
    <lineage>
        <taxon>Eukaryota</taxon>
        <taxon>Sar</taxon>
        <taxon>Stramenopiles</taxon>
        <taxon>Oomycota</taxon>
        <taxon>Saprolegniomycetes</taxon>
        <taxon>Saprolegniales</taxon>
        <taxon>Verrucalvaceae</taxon>
        <taxon>Aphanomyces</taxon>
    </lineage>
</organism>
<dbReference type="Proteomes" id="UP000481153">
    <property type="component" value="Unassembled WGS sequence"/>
</dbReference>
<dbReference type="VEuPathDB" id="FungiDB:AeMF1_009408"/>
<dbReference type="Gene3D" id="1.10.1540.10">
    <property type="entry name" value="BEACH domain"/>
    <property type="match status" value="1"/>
</dbReference>
<feature type="region of interest" description="Disordered" evidence="3">
    <location>
        <begin position="1408"/>
        <end position="1499"/>
    </location>
</feature>
<reference evidence="6 7" key="1">
    <citation type="submission" date="2019-07" db="EMBL/GenBank/DDBJ databases">
        <title>Genomics analysis of Aphanomyces spp. identifies a new class of oomycete effector associated with host adaptation.</title>
        <authorList>
            <person name="Gaulin E."/>
        </authorList>
    </citation>
    <scope>NUCLEOTIDE SEQUENCE [LARGE SCALE GENOMIC DNA]</scope>
    <source>
        <strain evidence="6 7">ATCC 201684</strain>
    </source>
</reference>
<dbReference type="CDD" id="cd06071">
    <property type="entry name" value="Beach"/>
    <property type="match status" value="1"/>
</dbReference>
<name>A0A6G0XP83_9STRA</name>
<feature type="compositionally biased region" description="Low complexity" evidence="3">
    <location>
        <begin position="1062"/>
        <end position="1080"/>
    </location>
</feature>
<dbReference type="InterPro" id="IPR050865">
    <property type="entry name" value="BEACH_Domain"/>
</dbReference>
<keyword evidence="2" id="KW-0677">Repeat</keyword>
<dbReference type="InterPro" id="IPR011993">
    <property type="entry name" value="PH-like_dom_sf"/>
</dbReference>
<comment type="caution">
    <text evidence="6">The sequence shown here is derived from an EMBL/GenBank/DDBJ whole genome shotgun (WGS) entry which is preliminary data.</text>
</comment>
<proteinExistence type="predicted"/>
<dbReference type="InterPro" id="IPR006816">
    <property type="entry name" value="ELMO_dom"/>
</dbReference>
<feature type="region of interest" description="Disordered" evidence="3">
    <location>
        <begin position="2715"/>
        <end position="2751"/>
    </location>
</feature>
<evidence type="ECO:0008006" key="8">
    <source>
        <dbReference type="Google" id="ProtNLM"/>
    </source>
</evidence>
<evidence type="ECO:0000256" key="2">
    <source>
        <dbReference type="ARBA" id="ARBA00022737"/>
    </source>
</evidence>
<dbReference type="Gene3D" id="2.30.29.30">
    <property type="entry name" value="Pleckstrin-homology domain (PH domain)/Phosphotyrosine-binding domain (PTB)"/>
    <property type="match status" value="1"/>
</dbReference>
<evidence type="ECO:0000256" key="1">
    <source>
        <dbReference type="ARBA" id="ARBA00022574"/>
    </source>
</evidence>
<dbReference type="PROSITE" id="PS50197">
    <property type="entry name" value="BEACH"/>
    <property type="match status" value="1"/>
</dbReference>
<keyword evidence="7" id="KW-1185">Reference proteome</keyword>
<dbReference type="InterPro" id="IPR001680">
    <property type="entry name" value="WD40_rpt"/>
</dbReference>
<dbReference type="PROSITE" id="PS51335">
    <property type="entry name" value="ELMO"/>
    <property type="match status" value="1"/>
</dbReference>
<evidence type="ECO:0000256" key="3">
    <source>
        <dbReference type="SAM" id="MobiDB-lite"/>
    </source>
</evidence>
<dbReference type="Pfam" id="PF14844">
    <property type="entry name" value="PH_BEACH"/>
    <property type="match status" value="1"/>
</dbReference>
<feature type="compositionally biased region" description="Acidic residues" evidence="3">
    <location>
        <begin position="1409"/>
        <end position="1424"/>
    </location>
</feature>
<feature type="compositionally biased region" description="Basic and acidic residues" evidence="3">
    <location>
        <begin position="1512"/>
        <end position="1534"/>
    </location>
</feature>
<dbReference type="InterPro" id="IPR046851">
    <property type="entry name" value="NBCH_WD40"/>
</dbReference>
<feature type="region of interest" description="Disordered" evidence="3">
    <location>
        <begin position="1057"/>
        <end position="1101"/>
    </location>
</feature>
<dbReference type="SUPFAM" id="SSF50978">
    <property type="entry name" value="WD40 repeat-like"/>
    <property type="match status" value="1"/>
</dbReference>
<keyword evidence="1" id="KW-0853">WD repeat</keyword>
<protein>
    <recommendedName>
        <fullName evidence="8">BEACH domain-containing protein</fullName>
    </recommendedName>
</protein>
<dbReference type="Pfam" id="PF04727">
    <property type="entry name" value="ELMO_CED12"/>
    <property type="match status" value="1"/>
</dbReference>
<feature type="domain" description="ELMO" evidence="5">
    <location>
        <begin position="2437"/>
        <end position="2602"/>
    </location>
</feature>
<feature type="region of interest" description="Disordered" evidence="3">
    <location>
        <begin position="1511"/>
        <end position="1555"/>
    </location>
</feature>
<dbReference type="InterPro" id="IPR036322">
    <property type="entry name" value="WD40_repeat_dom_sf"/>
</dbReference>
<sequence length="2751" mass="308609">MNIAQYSVTADDIRAMFQVFQSDRLKHEAPDEVAVSTYLAAMEMMARSVTGPSTYLELSGSQSGFTIPSLESLPFPSAGYTLSVWIRIESAPGLNSPLFTLCNDAGVGVELSFMETTLVIKNPDWKKENNEVQVPNALVKHQWQWICVVHTHRQIRGSKLDVYINGDARQSYRFSYPNTKEAGTQPKLQCYLARTKNDYSRCLVAHLGPVAFFSQPLQANVLESIKSIDDYDNLVLQYNASVVSSHVSNVSSGLNLSGNASASAVPTVSSSTTSTGTDSIVFAFDARNFDVKRNVLMDASGHDHHGENASTVSSIRLRTTSNFKESVWQLGGPVVFFPLLLHPSTQNNYLDLTSCQRISRPLGVTNVPKVICLLAETLRHSSINKFICRRSQAIPMLNLLITSLPRSYLTIDLLNSIERLCSAVLSDRFLLDEIHRHLLYNFRLWVPASLDIQNTIFDKLHVAIKKKFISSSVVSVRYMLRLLSTVYRKPIPQHNSDDTAKLRSRILETIRILLYDPESWAKAQSQRKYQLNSIIMGNSGVANSMGVSFDAARTLIFCMLGKATFPQGVPIDYTMKRSTTSEAEVDAGALAEHVHESDIPDLMQILVDFSIMTETQTEFLSIFERLGGLRIWLPLISTAYAPVRRMTLRLLRTYIIIKVNSIANVNPKPSLSAVDVRMIFDSLHVVEYPLHMGSFNELFCLLAGVVYGDPAVDPFTKGTIHDHSDILPDEDLLNFSIRHPSMVIPMLDLIRQSPLHIRWTGLSYFKVLLSCDNVDGQQNRRVFLNCYASQGYPPYPIEVMLGSYLSDAPVDSTNVFSEAFPSVSTTGLHEVPHLRLRDIMNSSDQLDDARLGAALALAKLGDHQSILDHIHQDTLKAEQNRRHKHSKEKLMSERLKTGLVYLLTSYGQSDAHNYMSTSCMELIATVVVLELKTNDIAYEYVLHPFKLTPDPEAVVTWLKIVIDRIISMLDTQLPPKGSLCWRNMESICSIATSVVLHFDPPLTNSPHRNSVESNSGFWRAREEYMKERELSESILSIWQKCASSLNFESDASFGRTTQARPSLTSQVSSSNRSSSVVTKRTSFKDQPTSSTSSGSSLKQFPGGAMRQILGLILRSMHMSIKDQDDFFRGDFDDGSDGDENDVIPPQRRRSRLNSSVAMDTVFISKLNKLDYFIQVLNINQYSTGKDEASLVLWLVLEMTRLMEDAQRLSQLEPRWNEGTRRCAELITRLIQVPISSMDQLKEMLHREDFQLTESEVMRRDLFYQEYLETSQEVRQKKRENVLAVIDYERDSAKQAVDIVLASGIEVRPENDPVWLQRVNAKDADDWMKLDRLLKWNIQHVWNVHFPFDKPVNWQLDTFTSSKWMRCRLLPDVQSDQTYMKKAKAPISINAIYGEDIIVQESTGVTATQVEEENEDEVNEGDGDNDERVLGSIDEDEDVTELPVTVEGAVAPPLERNRGESILGGESSFVSPSAVEESPSTPTSAPAETEPVKRSSMSSRFVSGLRLPMFSTKKVEKPTEKVEAKPADEEPEKGISDATSSGPVSPPLTEEKSEPKKKVVTNGTFRTMAYIILPEGRTVYGMFRLGTTSIVFEGQRIIDEDDITPEKNVVLLKRRMYGIRVIKSVYRRRFRLDMMCGMEIYFVDGTSLLVGFESSDDVDTAFAIFRQRKPPCLTISKRLLTGDRLVLNSNWHATSKWVRREISNFEYLMLLNIAAGRSYNDITQYPIFPWILREYSASTLDLEDPDIFRDFMKPIGAQNPDSARIATNRYQSMNSFPYHFAVPYSNQNTVLSCLIRMAPFGQSSKALGNICEIQPLQSISDHWTNCTTIQDMGWELLPEFFVSPEFLLSQEIGSVDLPPWAMGSVDTFIRLHRQALESDYVSTQLNHWIDLIFGVHQRGPSSVEHLNVFHPICYPDSLNLTLLDVDARQEYAERGTIPLQLFKSAHPRRLTVDEALEARYPASHALASLSSRSQVRRYDVPSRHEMALSSIRFSSATATGMGMGAMTKSVKVKVKTSDNLVNSGPTEIPGSIVYSCDESGLVLAKRYQNSTPDTSKGAPFTLQEVEQWWRLPAMCSIVDGMVYYEHMISCGYFDGSWRIHWSADGELLQRIAFHKQRILCMARSEDEVTGDVALAFGSEDCTISVWAISKFAASRSRRMFLSTAKELPVGNLPWVLLVGHSRPVVSVAINVELDIVASTCRGHTLLLHSLRTSCPLHTMDMSLPSVQNTNIFLTISSQGTILSHAVHKFQENQHENWRASPTQSELSLISINGRVMSRVDLQHDDRPITLLQRGVTFTRCGEYVVTANASRDGGIEVRKIGDLNTCIRRIETNRSSVLTCFGLSQDERCVVAGYEDGSLVMYALHYGISDEGRLLSDKRARAEEAAAFARAANPQAIGEVEVSSLLVPSGVTIDEALFTNLNDAFLKSKKPCVADDPAFEQLLRSFWMIMYPPVDILSDDINYERVGASWSRLGFQRPDPTTDFRAGGFLSLHCLIAFASKYPQDVQRMTSAQIPGSHEHTYPWGPVAMNITGIVASLLWKKDGYLIAERENLWPIFAHEDAFYILFSEAFLLFDCAWCSMKAQYSSFSVVRDFTAKELLQVIKDNHGSLNEFQRDIRVRSRALTTSSADDIAANSSQPEPTQTSLVDAENLITFSPPQAPMPAPTTPNDFNLLEFSPPKPHSLDQFSAIPGSIPIAMASQDPFFSNGLLGQVPTASHVPSPFDTPSLDPFSPRNMQQRGPEDSLNDPFAGM</sequence>
<evidence type="ECO:0000259" key="4">
    <source>
        <dbReference type="PROSITE" id="PS50197"/>
    </source>
</evidence>
<dbReference type="SUPFAM" id="SSF49899">
    <property type="entry name" value="Concanavalin A-like lectins/glucanases"/>
    <property type="match status" value="1"/>
</dbReference>
<dbReference type="SMART" id="SM00320">
    <property type="entry name" value="WD40"/>
    <property type="match status" value="3"/>
</dbReference>
<dbReference type="InterPro" id="IPR015943">
    <property type="entry name" value="WD40/YVTN_repeat-like_dom_sf"/>
</dbReference>
<dbReference type="PANTHER" id="PTHR13743">
    <property type="entry name" value="BEIGE/BEACH-RELATED"/>
    <property type="match status" value="1"/>
</dbReference>
<dbReference type="Pfam" id="PF20426">
    <property type="entry name" value="NBCH_WD40"/>
    <property type="match status" value="1"/>
</dbReference>
<dbReference type="Pfam" id="PF15787">
    <property type="entry name" value="DUF4704"/>
    <property type="match status" value="1"/>
</dbReference>
<gene>
    <name evidence="6" type="ORF">Ae201684_002685</name>
</gene>
<feature type="region of interest" description="Disordered" evidence="3">
    <location>
        <begin position="1129"/>
        <end position="1148"/>
    </location>
</feature>
<dbReference type="Pfam" id="PF02138">
    <property type="entry name" value="Beach"/>
    <property type="match status" value="1"/>
</dbReference>
<accession>A0A6G0XP83</accession>
<feature type="domain" description="BEACH" evidence="4">
    <location>
        <begin position="1681"/>
        <end position="1948"/>
    </location>
</feature>
<dbReference type="Pfam" id="PF13385">
    <property type="entry name" value="Laminin_G_3"/>
    <property type="match status" value="1"/>
</dbReference>
<dbReference type="Gene3D" id="2.60.120.200">
    <property type="match status" value="1"/>
</dbReference>
<dbReference type="SMART" id="SM01026">
    <property type="entry name" value="Beach"/>
    <property type="match status" value="1"/>
</dbReference>
<feature type="compositionally biased region" description="Acidic residues" evidence="3">
    <location>
        <begin position="1132"/>
        <end position="1141"/>
    </location>
</feature>
<dbReference type="InterPro" id="IPR013320">
    <property type="entry name" value="ConA-like_dom_sf"/>
</dbReference>
<evidence type="ECO:0000313" key="6">
    <source>
        <dbReference type="EMBL" id="KAF0742282.1"/>
    </source>
</evidence>
<dbReference type="InterPro" id="IPR031570">
    <property type="entry name" value="NBEA/BDCP_DUF4704"/>
</dbReference>
<dbReference type="EMBL" id="VJMJ01000029">
    <property type="protein sequence ID" value="KAF0742282.1"/>
    <property type="molecule type" value="Genomic_DNA"/>
</dbReference>
<dbReference type="InterPro" id="IPR036372">
    <property type="entry name" value="BEACH_dom_sf"/>
</dbReference>
<dbReference type="InterPro" id="IPR000409">
    <property type="entry name" value="BEACH_dom"/>
</dbReference>
<dbReference type="InterPro" id="IPR023362">
    <property type="entry name" value="PH-BEACH_dom"/>
</dbReference>
<evidence type="ECO:0000259" key="5">
    <source>
        <dbReference type="PROSITE" id="PS51335"/>
    </source>
</evidence>